<protein>
    <submittedName>
        <fullName evidence="1">Uncharacterized protein</fullName>
    </submittedName>
</protein>
<dbReference type="Proteomes" id="UP000053424">
    <property type="component" value="Unassembled WGS sequence"/>
</dbReference>
<proteinExistence type="predicted"/>
<dbReference type="EMBL" id="KN831775">
    <property type="protein sequence ID" value="KIM43496.1"/>
    <property type="molecule type" value="Genomic_DNA"/>
</dbReference>
<dbReference type="AlphaFoldDB" id="A0A0C3CIP1"/>
<gene>
    <name evidence="1" type="ORF">M413DRAFT_443425</name>
</gene>
<reference evidence="2" key="2">
    <citation type="submission" date="2015-01" db="EMBL/GenBank/DDBJ databases">
        <title>Evolutionary Origins and Diversification of the Mycorrhizal Mutualists.</title>
        <authorList>
            <consortium name="DOE Joint Genome Institute"/>
            <consortium name="Mycorrhizal Genomics Consortium"/>
            <person name="Kohler A."/>
            <person name="Kuo A."/>
            <person name="Nagy L.G."/>
            <person name="Floudas D."/>
            <person name="Copeland A."/>
            <person name="Barry K.W."/>
            <person name="Cichocki N."/>
            <person name="Veneault-Fourrey C."/>
            <person name="LaButti K."/>
            <person name="Lindquist E.A."/>
            <person name="Lipzen A."/>
            <person name="Lundell T."/>
            <person name="Morin E."/>
            <person name="Murat C."/>
            <person name="Riley R."/>
            <person name="Ohm R."/>
            <person name="Sun H."/>
            <person name="Tunlid A."/>
            <person name="Henrissat B."/>
            <person name="Grigoriev I.V."/>
            <person name="Hibbett D.S."/>
            <person name="Martin F."/>
        </authorList>
    </citation>
    <scope>NUCLEOTIDE SEQUENCE [LARGE SCALE GENOMIC DNA]</scope>
    <source>
        <strain evidence="2">h7</strain>
    </source>
</reference>
<evidence type="ECO:0000313" key="2">
    <source>
        <dbReference type="Proteomes" id="UP000053424"/>
    </source>
</evidence>
<accession>A0A0C3CIP1</accession>
<reference evidence="1 2" key="1">
    <citation type="submission" date="2014-04" db="EMBL/GenBank/DDBJ databases">
        <authorList>
            <consortium name="DOE Joint Genome Institute"/>
            <person name="Kuo A."/>
            <person name="Gay G."/>
            <person name="Dore J."/>
            <person name="Kohler A."/>
            <person name="Nagy L.G."/>
            <person name="Floudas D."/>
            <person name="Copeland A."/>
            <person name="Barry K.W."/>
            <person name="Cichocki N."/>
            <person name="Veneault-Fourrey C."/>
            <person name="LaButti K."/>
            <person name="Lindquist E.A."/>
            <person name="Lipzen A."/>
            <person name="Lundell T."/>
            <person name="Morin E."/>
            <person name="Murat C."/>
            <person name="Sun H."/>
            <person name="Tunlid A."/>
            <person name="Henrissat B."/>
            <person name="Grigoriev I.V."/>
            <person name="Hibbett D.S."/>
            <person name="Martin F."/>
            <person name="Nordberg H.P."/>
            <person name="Cantor M.N."/>
            <person name="Hua S.X."/>
        </authorList>
    </citation>
    <scope>NUCLEOTIDE SEQUENCE [LARGE SCALE GENOMIC DNA]</scope>
    <source>
        <strain evidence="2">h7</strain>
    </source>
</reference>
<keyword evidence="2" id="KW-1185">Reference proteome</keyword>
<evidence type="ECO:0000313" key="1">
    <source>
        <dbReference type="EMBL" id="KIM43496.1"/>
    </source>
</evidence>
<organism evidence="1 2">
    <name type="scientific">Hebeloma cylindrosporum</name>
    <dbReference type="NCBI Taxonomy" id="76867"/>
    <lineage>
        <taxon>Eukaryota</taxon>
        <taxon>Fungi</taxon>
        <taxon>Dikarya</taxon>
        <taxon>Basidiomycota</taxon>
        <taxon>Agaricomycotina</taxon>
        <taxon>Agaricomycetes</taxon>
        <taxon>Agaricomycetidae</taxon>
        <taxon>Agaricales</taxon>
        <taxon>Agaricineae</taxon>
        <taxon>Hymenogastraceae</taxon>
        <taxon>Hebeloma</taxon>
    </lineage>
</organism>
<name>A0A0C3CIP1_HEBCY</name>
<dbReference type="HOGENOM" id="CLU_1299864_0_0_1"/>
<sequence>MDNVMENDHDRFQATITPFLSATQSARADSSALTIPHRHRPLSTISPSCLSVRPKAGENGTAIDDPCGFNYRPASLSSIRTHQRHSNLTRVHIYASSTDDGGSYNPDPLQTRNSTTRFNDVWCCRVNARRGAEHDSWQHRLREPGTWTMGLAMDTLIGDRLFPDDAVFRECIQTGARRIPISGLFGIGDNEMREERGAGGGLLTIACCVEWE</sequence>